<dbReference type="KEGG" id="upl:DSM104440_02651"/>
<dbReference type="InterPro" id="IPR012545">
    <property type="entry name" value="DUF1697"/>
</dbReference>
<name>A0A6M4H9F3_9PROT</name>
<protein>
    <recommendedName>
        <fullName evidence="3">DUF1697 domain-containing protein</fullName>
    </recommendedName>
</protein>
<organism evidence="1 2">
    <name type="scientific">Usitatibacter palustris</name>
    <dbReference type="NCBI Taxonomy" id="2732487"/>
    <lineage>
        <taxon>Bacteria</taxon>
        <taxon>Pseudomonadati</taxon>
        <taxon>Pseudomonadota</taxon>
        <taxon>Betaproteobacteria</taxon>
        <taxon>Nitrosomonadales</taxon>
        <taxon>Usitatibacteraceae</taxon>
        <taxon>Usitatibacter</taxon>
    </lineage>
</organism>
<proteinExistence type="predicted"/>
<gene>
    <name evidence="1" type="ORF">DSM104440_02651</name>
</gene>
<accession>A0A6M4H9F3</accession>
<dbReference type="SUPFAM" id="SSF160379">
    <property type="entry name" value="SP0830-like"/>
    <property type="match status" value="1"/>
</dbReference>
<dbReference type="PANTHER" id="PTHR36439">
    <property type="entry name" value="BLL4334 PROTEIN"/>
    <property type="match status" value="1"/>
</dbReference>
<evidence type="ECO:0000313" key="1">
    <source>
        <dbReference type="EMBL" id="QJR15825.1"/>
    </source>
</evidence>
<dbReference type="Gene3D" id="3.30.70.1280">
    <property type="entry name" value="SP0830-like domains"/>
    <property type="match status" value="1"/>
</dbReference>
<dbReference type="AlphaFoldDB" id="A0A6M4H9F3"/>
<dbReference type="RefSeq" id="WP_171163446.1">
    <property type="nucleotide sequence ID" value="NZ_CP053073.1"/>
</dbReference>
<sequence length="179" mass="19791">MRYVAFLRAVNVGGRTVKMAELAKHVSSQGFGNVSTFIASGNVLFDAPGSDGDRHARRLEKSLEGWLGFPVAVMARTFPQLEAMVASNPFKGELRERDAKLYVSFLWADPKATPKVPIVLAREGLKLFRLEGREAFGVSSRLPGGKFGVPDFEKLLGMPVTTRNWNTVRRILDAEKLRG</sequence>
<dbReference type="InParanoid" id="A0A6M4H9F3"/>
<dbReference type="Proteomes" id="UP000503096">
    <property type="component" value="Chromosome"/>
</dbReference>
<evidence type="ECO:0008006" key="3">
    <source>
        <dbReference type="Google" id="ProtNLM"/>
    </source>
</evidence>
<dbReference type="Pfam" id="PF08002">
    <property type="entry name" value="DUF1697"/>
    <property type="match status" value="1"/>
</dbReference>
<dbReference type="PIRSF" id="PIRSF008502">
    <property type="entry name" value="UCP008502"/>
    <property type="match status" value="1"/>
</dbReference>
<evidence type="ECO:0000313" key="2">
    <source>
        <dbReference type="Proteomes" id="UP000503096"/>
    </source>
</evidence>
<dbReference type="EMBL" id="CP053073">
    <property type="protein sequence ID" value="QJR15825.1"/>
    <property type="molecule type" value="Genomic_DNA"/>
</dbReference>
<dbReference type="PANTHER" id="PTHR36439:SF1">
    <property type="entry name" value="DUF1697 DOMAIN-CONTAINING PROTEIN"/>
    <property type="match status" value="1"/>
</dbReference>
<keyword evidence="2" id="KW-1185">Reference proteome</keyword>
<reference evidence="1 2" key="1">
    <citation type="submission" date="2020-04" db="EMBL/GenBank/DDBJ databases">
        <title>Usitatibacter rugosus gen. nov., sp. nov. and Usitatibacter palustris sp. nov., novel members of Usitatibacteraceae fam. nov. within the order Nitrosomonadales isolated from soil.</title>
        <authorList>
            <person name="Huber K.J."/>
            <person name="Neumann-Schaal M."/>
            <person name="Geppert A."/>
            <person name="Luckner M."/>
            <person name="Wanner G."/>
            <person name="Overmann J."/>
        </authorList>
    </citation>
    <scope>NUCLEOTIDE SEQUENCE [LARGE SCALE GENOMIC DNA]</scope>
    <source>
        <strain evidence="1 2">Swamp67</strain>
    </source>
</reference>